<accession>A0ABQ5NCB4</accession>
<dbReference type="Pfam" id="PF02021">
    <property type="entry name" value="UPF0102"/>
    <property type="match status" value="1"/>
</dbReference>
<dbReference type="SUPFAM" id="SSF52980">
    <property type="entry name" value="Restriction endonuclease-like"/>
    <property type="match status" value="1"/>
</dbReference>
<gene>
    <name evidence="3" type="ORF">bsdE14_41320</name>
</gene>
<sequence length="120" mass="14417">MHEYNKAIGSIGELYAIEYMKNLDYKLMDRNFRSRFGEIDIIARDGIYIVFIEVKTRYNSVYGLPCESVNYNKMSKLKKTAEYYILKNKLHKNYFRFDVIEIYLDYNDNLYSAKLIKNAF</sequence>
<reference evidence="3 4" key="1">
    <citation type="journal article" date="2024" name="Int. J. Syst. Evol. Microbiol.">
        <title>Clostridium omnivorum sp. nov., isolated from anoxic soil under the treatment of reductive soil disinfestation.</title>
        <authorList>
            <person name="Ueki A."/>
            <person name="Tonouchi A."/>
            <person name="Kaku N."/>
            <person name="Honma S."/>
            <person name="Ueki K."/>
        </authorList>
    </citation>
    <scope>NUCLEOTIDE SEQUENCE [LARGE SCALE GENOMIC DNA]</scope>
    <source>
        <strain evidence="3 4">E14</strain>
    </source>
</reference>
<dbReference type="CDD" id="cd20736">
    <property type="entry name" value="PoNe_Nuclease"/>
    <property type="match status" value="1"/>
</dbReference>
<evidence type="ECO:0000256" key="1">
    <source>
        <dbReference type="ARBA" id="ARBA00006738"/>
    </source>
</evidence>
<dbReference type="InterPro" id="IPR011856">
    <property type="entry name" value="tRNA_endonuc-like_dom_sf"/>
</dbReference>
<protein>
    <recommendedName>
        <fullName evidence="2">UPF0102 protein bsdE14_41320</fullName>
    </recommendedName>
</protein>
<organism evidence="3 4">
    <name type="scientific">Clostridium omnivorum</name>
    <dbReference type="NCBI Taxonomy" id="1604902"/>
    <lineage>
        <taxon>Bacteria</taxon>
        <taxon>Bacillati</taxon>
        <taxon>Bacillota</taxon>
        <taxon>Clostridia</taxon>
        <taxon>Eubacteriales</taxon>
        <taxon>Clostridiaceae</taxon>
        <taxon>Clostridium</taxon>
    </lineage>
</organism>
<evidence type="ECO:0000313" key="3">
    <source>
        <dbReference type="EMBL" id="GLC32722.1"/>
    </source>
</evidence>
<dbReference type="PANTHER" id="PTHR34039:SF1">
    <property type="entry name" value="UPF0102 PROTEIN YRAN"/>
    <property type="match status" value="1"/>
</dbReference>
<dbReference type="Proteomes" id="UP001208567">
    <property type="component" value="Unassembled WGS sequence"/>
</dbReference>
<comment type="caution">
    <text evidence="3">The sequence shown here is derived from an EMBL/GenBank/DDBJ whole genome shotgun (WGS) entry which is preliminary data.</text>
</comment>
<evidence type="ECO:0000313" key="4">
    <source>
        <dbReference type="Proteomes" id="UP001208567"/>
    </source>
</evidence>
<evidence type="ECO:0000256" key="2">
    <source>
        <dbReference type="HAMAP-Rule" id="MF_00048"/>
    </source>
</evidence>
<dbReference type="EMBL" id="BRXR01000001">
    <property type="protein sequence ID" value="GLC32722.1"/>
    <property type="molecule type" value="Genomic_DNA"/>
</dbReference>
<dbReference type="InterPro" id="IPR011335">
    <property type="entry name" value="Restrct_endonuc-II-like"/>
</dbReference>
<dbReference type="PANTHER" id="PTHR34039">
    <property type="entry name" value="UPF0102 PROTEIN YRAN"/>
    <property type="match status" value="1"/>
</dbReference>
<dbReference type="InterPro" id="IPR003509">
    <property type="entry name" value="UPF0102_YraN-like"/>
</dbReference>
<keyword evidence="4" id="KW-1185">Reference proteome</keyword>
<proteinExistence type="inferred from homology"/>
<name>A0ABQ5NCB4_9CLOT</name>
<dbReference type="RefSeq" id="WP_264852031.1">
    <property type="nucleotide sequence ID" value="NZ_BRXR01000001.1"/>
</dbReference>
<dbReference type="NCBIfam" id="NF009150">
    <property type="entry name" value="PRK12497.1-3"/>
    <property type="match status" value="1"/>
</dbReference>
<dbReference type="Gene3D" id="3.40.1350.10">
    <property type="match status" value="1"/>
</dbReference>
<dbReference type="HAMAP" id="MF_00048">
    <property type="entry name" value="UPF0102"/>
    <property type="match status" value="1"/>
</dbReference>
<comment type="similarity">
    <text evidence="1 2">Belongs to the UPF0102 family.</text>
</comment>